<sequence length="142" mass="16103">MYARRQTAQDRHVDFASVLDEITRQPAAAPENLRPLSFDFLDGLAHLASAHAADRRSDFIVFEPENERELPLLSTDPDEIARELQLSPDMSPIELARVRRRFAARNHPDRVAEPLRDCASERMKIANMLIDRALADASSLEI</sequence>
<dbReference type="EMBL" id="QOZG01000002">
    <property type="protein sequence ID" value="RCS24958.1"/>
    <property type="molecule type" value="Genomic_DNA"/>
</dbReference>
<keyword evidence="2" id="KW-1185">Reference proteome</keyword>
<comment type="caution">
    <text evidence="1">The sequence shown here is derived from an EMBL/GenBank/DDBJ whole genome shotgun (WGS) entry which is preliminary data.</text>
</comment>
<evidence type="ECO:0000313" key="2">
    <source>
        <dbReference type="Proteomes" id="UP000253420"/>
    </source>
</evidence>
<evidence type="ECO:0000313" key="1">
    <source>
        <dbReference type="EMBL" id="RCS24958.1"/>
    </source>
</evidence>
<organism evidence="1 2">
    <name type="scientific">Phyllobacterium salinisoli</name>
    <dbReference type="NCBI Taxonomy" id="1899321"/>
    <lineage>
        <taxon>Bacteria</taxon>
        <taxon>Pseudomonadati</taxon>
        <taxon>Pseudomonadota</taxon>
        <taxon>Alphaproteobacteria</taxon>
        <taxon>Hyphomicrobiales</taxon>
        <taxon>Phyllobacteriaceae</taxon>
        <taxon>Phyllobacterium</taxon>
    </lineage>
</organism>
<protein>
    <submittedName>
        <fullName evidence="1">Uncharacterized protein</fullName>
    </submittedName>
</protein>
<dbReference type="Proteomes" id="UP000253420">
    <property type="component" value="Unassembled WGS sequence"/>
</dbReference>
<gene>
    <name evidence="1" type="ORF">DUT91_05795</name>
</gene>
<accession>A0A368K6E1</accession>
<dbReference type="AlphaFoldDB" id="A0A368K6E1"/>
<dbReference type="OrthoDB" id="7932606at2"/>
<proteinExistence type="predicted"/>
<name>A0A368K6E1_9HYPH</name>
<reference evidence="1 2" key="1">
    <citation type="submission" date="2018-07" db="EMBL/GenBank/DDBJ databases">
        <title>The draft genome of Phyllobacterium salinisoli.</title>
        <authorList>
            <person name="Liu L."/>
            <person name="Li L."/>
            <person name="Zhang X."/>
            <person name="Liang L."/>
        </authorList>
    </citation>
    <scope>NUCLEOTIDE SEQUENCE [LARGE SCALE GENOMIC DNA]</scope>
    <source>
        <strain evidence="1 2">LLAN61</strain>
    </source>
</reference>
<dbReference type="RefSeq" id="WP_114439404.1">
    <property type="nucleotide sequence ID" value="NZ_QOZG01000002.1"/>
</dbReference>